<evidence type="ECO:0000313" key="2">
    <source>
        <dbReference type="Proteomes" id="UP000799777"/>
    </source>
</evidence>
<organism evidence="1 2">
    <name type="scientific">Setomelanomma holmii</name>
    <dbReference type="NCBI Taxonomy" id="210430"/>
    <lineage>
        <taxon>Eukaryota</taxon>
        <taxon>Fungi</taxon>
        <taxon>Dikarya</taxon>
        <taxon>Ascomycota</taxon>
        <taxon>Pezizomycotina</taxon>
        <taxon>Dothideomycetes</taxon>
        <taxon>Pleosporomycetidae</taxon>
        <taxon>Pleosporales</taxon>
        <taxon>Pleosporineae</taxon>
        <taxon>Phaeosphaeriaceae</taxon>
        <taxon>Setomelanomma</taxon>
    </lineage>
</organism>
<dbReference type="Proteomes" id="UP000799777">
    <property type="component" value="Unassembled WGS sequence"/>
</dbReference>
<protein>
    <submittedName>
        <fullName evidence="1">Uncharacterized protein</fullName>
    </submittedName>
</protein>
<dbReference type="OrthoDB" id="10407015at2759"/>
<proteinExistence type="predicted"/>
<sequence length="80" mass="9242">MDWTSDNACLASNGHDLDVFKYQPRPSRAIKIVQKNNYRAQVWSLQSPDDWANWLANNIDNTDCGLVLMYDRRAFGHIIS</sequence>
<name>A0A9P4H9S4_9PLEO</name>
<gene>
    <name evidence="1" type="ORF">EK21DRAFT_111394</name>
</gene>
<comment type="caution">
    <text evidence="1">The sequence shown here is derived from an EMBL/GenBank/DDBJ whole genome shotgun (WGS) entry which is preliminary data.</text>
</comment>
<dbReference type="EMBL" id="ML978185">
    <property type="protein sequence ID" value="KAF2030941.1"/>
    <property type="molecule type" value="Genomic_DNA"/>
</dbReference>
<evidence type="ECO:0000313" key="1">
    <source>
        <dbReference type="EMBL" id="KAF2030941.1"/>
    </source>
</evidence>
<keyword evidence="2" id="KW-1185">Reference proteome</keyword>
<accession>A0A9P4H9S4</accession>
<reference evidence="1" key="1">
    <citation type="journal article" date="2020" name="Stud. Mycol.">
        <title>101 Dothideomycetes genomes: a test case for predicting lifestyles and emergence of pathogens.</title>
        <authorList>
            <person name="Haridas S."/>
            <person name="Albert R."/>
            <person name="Binder M."/>
            <person name="Bloem J."/>
            <person name="Labutti K."/>
            <person name="Salamov A."/>
            <person name="Andreopoulos B."/>
            <person name="Baker S."/>
            <person name="Barry K."/>
            <person name="Bills G."/>
            <person name="Bluhm B."/>
            <person name="Cannon C."/>
            <person name="Castanera R."/>
            <person name="Culley D."/>
            <person name="Daum C."/>
            <person name="Ezra D."/>
            <person name="Gonzalez J."/>
            <person name="Henrissat B."/>
            <person name="Kuo A."/>
            <person name="Liang C."/>
            <person name="Lipzen A."/>
            <person name="Lutzoni F."/>
            <person name="Magnuson J."/>
            <person name="Mondo S."/>
            <person name="Nolan M."/>
            <person name="Ohm R."/>
            <person name="Pangilinan J."/>
            <person name="Park H.-J."/>
            <person name="Ramirez L."/>
            <person name="Alfaro M."/>
            <person name="Sun H."/>
            <person name="Tritt A."/>
            <person name="Yoshinaga Y."/>
            <person name="Zwiers L.-H."/>
            <person name="Turgeon B."/>
            <person name="Goodwin S."/>
            <person name="Spatafora J."/>
            <person name="Crous P."/>
            <person name="Grigoriev I."/>
        </authorList>
    </citation>
    <scope>NUCLEOTIDE SEQUENCE</scope>
    <source>
        <strain evidence="1">CBS 110217</strain>
    </source>
</reference>
<dbReference type="AlphaFoldDB" id="A0A9P4H9S4"/>